<evidence type="ECO:0008006" key="2">
    <source>
        <dbReference type="Google" id="ProtNLM"/>
    </source>
</evidence>
<evidence type="ECO:0000313" key="1">
    <source>
        <dbReference type="EMBL" id="VAW44960.1"/>
    </source>
</evidence>
<reference evidence="1" key="1">
    <citation type="submission" date="2018-06" db="EMBL/GenBank/DDBJ databases">
        <authorList>
            <person name="Zhirakovskaya E."/>
        </authorList>
    </citation>
    <scope>NUCLEOTIDE SEQUENCE</scope>
</reference>
<dbReference type="InterPro" id="IPR009351">
    <property type="entry name" value="AlkZ-like"/>
</dbReference>
<accession>A0A3B0VX94</accession>
<dbReference type="PANTHER" id="PTHR30528">
    <property type="entry name" value="CYTOPLASMIC PROTEIN"/>
    <property type="match status" value="1"/>
</dbReference>
<sequence>MRHLSKQQARKLIVLSNDFHHLGKLKSVAATLDSIESLGYVQIDTISVVNRAHLHVLWSRNHHFNERHLTALYQQKQVFEYWSHAAAVMPMRDYHFSLLRKHQIAGGDKHWHQRNPKMMSQVKATIIEEGAKKSSDFKFERKNKSQWWDWKPAKLALEQLFMEGDLMVAERQGFQKVYDLCERILPAKTVTAKPTIETFCRYLIERYLYAQGMATAEHIAYLRKGIKADIKACVDQMYSNHELEKVSVNKLEYYVLPERLDLLNKRQNRTVHILSPFDNLVIQRKRLVELFDYDYQIECYVPAAKRRFGYFCLPILFGNELVGRIDCKAHRKEGILKVNKVFQEKNIKDESLYKTQFQKALAAFALFNQCNEVQY</sequence>
<dbReference type="Pfam" id="PF06224">
    <property type="entry name" value="AlkZ-like"/>
    <property type="match status" value="1"/>
</dbReference>
<proteinExistence type="predicted"/>
<name>A0A3B0VX94_9ZZZZ</name>
<gene>
    <name evidence="1" type="ORF">MNBD_GAMMA02-1757</name>
</gene>
<organism evidence="1">
    <name type="scientific">hydrothermal vent metagenome</name>
    <dbReference type="NCBI Taxonomy" id="652676"/>
    <lineage>
        <taxon>unclassified sequences</taxon>
        <taxon>metagenomes</taxon>
        <taxon>ecological metagenomes</taxon>
    </lineage>
</organism>
<dbReference type="EMBL" id="UOFA01000149">
    <property type="protein sequence ID" value="VAW44960.1"/>
    <property type="molecule type" value="Genomic_DNA"/>
</dbReference>
<protein>
    <recommendedName>
        <fullName evidence="2">Winged helix-turn-helix domain-containing protein</fullName>
    </recommendedName>
</protein>
<dbReference type="AlphaFoldDB" id="A0A3B0VX94"/>
<dbReference type="PANTHER" id="PTHR30528:SF0">
    <property type="entry name" value="CYTOPLASMIC PROTEIN"/>
    <property type="match status" value="1"/>
</dbReference>